<evidence type="ECO:0000313" key="8">
    <source>
        <dbReference type="Proteomes" id="UP000284835"/>
    </source>
</evidence>
<sequence>MREIIKVKNVSKVYKINKRKSGLFGAVLNLFAPRYEKKIAVSDMNFSIEEGEAVAFIGSNGAGKSTTIKMLSGILYPSEGEITVASYVPYKQRKKYVSNIGVVLGQKSQLVWDLPVRDGYELIRHIYKISKEDYEKRLDEFIEMLDMKEFINQPVRQLSLGQKMRAEIVAAMLHNPKIIFLDEPTIGLDLVAKKKIQDFIRTINKKYNVTIIFTTHDMQDIVSTCERLIIIDKGKKIYDGAVKNVKELCDDVKILRVEMAQGEKVSNDGLLNIKECDENIVEIMFEKPKLQLERVSKYLNDNYLVKSIRPMSSEQDILEVVTKDSQMIVDTTIYESEKIHDNHFRIKLKDVNTQLGATLNKFVTEYDIKDVLIKEPEISEIVYNIYEGKVELKK</sequence>
<dbReference type="InterPro" id="IPR017871">
    <property type="entry name" value="ABC_transporter-like_CS"/>
</dbReference>
<dbReference type="EMBL" id="QSJS01000004">
    <property type="protein sequence ID" value="RHD96597.1"/>
    <property type="molecule type" value="Genomic_DNA"/>
</dbReference>
<evidence type="ECO:0000256" key="3">
    <source>
        <dbReference type="ARBA" id="ARBA00022840"/>
    </source>
</evidence>
<dbReference type="PROSITE" id="PS50893">
    <property type="entry name" value="ABC_TRANSPORTER_2"/>
    <property type="match status" value="1"/>
</dbReference>
<reference evidence="7 8" key="1">
    <citation type="submission" date="2018-08" db="EMBL/GenBank/DDBJ databases">
        <title>A genome reference for cultivated species of the human gut microbiota.</title>
        <authorList>
            <person name="Zou Y."/>
            <person name="Xue W."/>
            <person name="Luo G."/>
        </authorList>
    </citation>
    <scope>NUCLEOTIDE SEQUENCE [LARGE SCALE GENOMIC DNA]</scope>
    <source>
        <strain evidence="6 7">AF38-24</strain>
        <strain evidence="5 8">AM30-13AC</strain>
    </source>
</reference>
<dbReference type="Gene3D" id="3.40.50.300">
    <property type="entry name" value="P-loop containing nucleotide triphosphate hydrolases"/>
    <property type="match status" value="1"/>
</dbReference>
<keyword evidence="3 6" id="KW-0067">ATP-binding</keyword>
<keyword evidence="1" id="KW-0813">Transport</keyword>
<evidence type="ECO:0000256" key="2">
    <source>
        <dbReference type="ARBA" id="ARBA00022741"/>
    </source>
</evidence>
<keyword evidence="2" id="KW-0547">Nucleotide-binding</keyword>
<organism evidence="6 7">
    <name type="scientific">Agathobacter rectalis</name>
    <dbReference type="NCBI Taxonomy" id="39491"/>
    <lineage>
        <taxon>Bacteria</taxon>
        <taxon>Bacillati</taxon>
        <taxon>Bacillota</taxon>
        <taxon>Clostridia</taxon>
        <taxon>Lachnospirales</taxon>
        <taxon>Lachnospiraceae</taxon>
        <taxon>Agathobacter</taxon>
    </lineage>
</organism>
<evidence type="ECO:0000256" key="1">
    <source>
        <dbReference type="ARBA" id="ARBA00022448"/>
    </source>
</evidence>
<dbReference type="AlphaFoldDB" id="A0A415JVF1"/>
<accession>A0A415JVF1</accession>
<dbReference type="RefSeq" id="WP_118083624.1">
    <property type="nucleotide sequence ID" value="NZ_QRON01000006.1"/>
</dbReference>
<dbReference type="InterPro" id="IPR027417">
    <property type="entry name" value="P-loop_NTPase"/>
</dbReference>
<evidence type="ECO:0000313" key="7">
    <source>
        <dbReference type="Proteomes" id="UP000283297"/>
    </source>
</evidence>
<protein>
    <submittedName>
        <fullName evidence="6">ATP-binding cassette domain-containing protein</fullName>
    </submittedName>
</protein>
<dbReference type="GO" id="GO:0016887">
    <property type="term" value="F:ATP hydrolysis activity"/>
    <property type="evidence" value="ECO:0007669"/>
    <property type="project" value="InterPro"/>
</dbReference>
<evidence type="ECO:0000259" key="4">
    <source>
        <dbReference type="PROSITE" id="PS50893"/>
    </source>
</evidence>
<feature type="domain" description="ABC transporter" evidence="4">
    <location>
        <begin position="5"/>
        <end position="258"/>
    </location>
</feature>
<dbReference type="Pfam" id="PF00005">
    <property type="entry name" value="ABC_tran"/>
    <property type="match status" value="1"/>
</dbReference>
<evidence type="ECO:0000313" key="6">
    <source>
        <dbReference type="EMBL" id="RHL27951.1"/>
    </source>
</evidence>
<comment type="caution">
    <text evidence="6">The sequence shown here is derived from an EMBL/GenBank/DDBJ whole genome shotgun (WGS) entry which is preliminary data.</text>
</comment>
<dbReference type="Proteomes" id="UP000283297">
    <property type="component" value="Unassembled WGS sequence"/>
</dbReference>
<dbReference type="PANTHER" id="PTHR42711:SF1">
    <property type="entry name" value="ABC-TRANSPORT PROTEIN, ATP-BINDING COMPONENT"/>
    <property type="match status" value="1"/>
</dbReference>
<dbReference type="SMART" id="SM00382">
    <property type="entry name" value="AAA"/>
    <property type="match status" value="1"/>
</dbReference>
<dbReference type="PROSITE" id="PS00211">
    <property type="entry name" value="ABC_TRANSPORTER_1"/>
    <property type="match status" value="1"/>
</dbReference>
<dbReference type="EMBL" id="QRON01000006">
    <property type="protein sequence ID" value="RHL27951.1"/>
    <property type="molecule type" value="Genomic_DNA"/>
</dbReference>
<dbReference type="PANTHER" id="PTHR42711">
    <property type="entry name" value="ABC TRANSPORTER ATP-BINDING PROTEIN"/>
    <property type="match status" value="1"/>
</dbReference>
<dbReference type="InterPro" id="IPR003593">
    <property type="entry name" value="AAA+_ATPase"/>
</dbReference>
<dbReference type="InterPro" id="IPR003439">
    <property type="entry name" value="ABC_transporter-like_ATP-bd"/>
</dbReference>
<dbReference type="GO" id="GO:0005524">
    <property type="term" value="F:ATP binding"/>
    <property type="evidence" value="ECO:0007669"/>
    <property type="project" value="UniProtKB-KW"/>
</dbReference>
<evidence type="ECO:0000313" key="5">
    <source>
        <dbReference type="EMBL" id="RHD96597.1"/>
    </source>
</evidence>
<dbReference type="Proteomes" id="UP000284835">
    <property type="component" value="Unassembled WGS sequence"/>
</dbReference>
<name>A0A415JVF1_9FIRM</name>
<proteinExistence type="predicted"/>
<gene>
    <name evidence="6" type="ORF">DW028_10440</name>
    <name evidence="5" type="ORF">DW775_04450</name>
</gene>
<dbReference type="SUPFAM" id="SSF52540">
    <property type="entry name" value="P-loop containing nucleoside triphosphate hydrolases"/>
    <property type="match status" value="1"/>
</dbReference>
<dbReference type="InterPro" id="IPR050763">
    <property type="entry name" value="ABC_transporter_ATP-binding"/>
</dbReference>